<accession>A0A0F9E0A4</accession>
<name>A0A0F9E0A4_9ZZZZ</name>
<comment type="caution">
    <text evidence="2">The sequence shown here is derived from an EMBL/GenBank/DDBJ whole genome shotgun (WGS) entry which is preliminary data.</text>
</comment>
<dbReference type="GO" id="GO:0008270">
    <property type="term" value="F:zinc ion binding"/>
    <property type="evidence" value="ECO:0007669"/>
    <property type="project" value="InterPro"/>
</dbReference>
<protein>
    <recommendedName>
        <fullName evidence="1">HNH domain-containing protein</fullName>
    </recommendedName>
</protein>
<dbReference type="GO" id="GO:0004519">
    <property type="term" value="F:endonuclease activity"/>
    <property type="evidence" value="ECO:0007669"/>
    <property type="project" value="InterPro"/>
</dbReference>
<evidence type="ECO:0000259" key="1">
    <source>
        <dbReference type="Pfam" id="PF01844"/>
    </source>
</evidence>
<dbReference type="AlphaFoldDB" id="A0A0F9E0A4"/>
<evidence type="ECO:0000313" key="2">
    <source>
        <dbReference type="EMBL" id="KKL17548.1"/>
    </source>
</evidence>
<proteinExistence type="predicted"/>
<organism evidence="2">
    <name type="scientific">marine sediment metagenome</name>
    <dbReference type="NCBI Taxonomy" id="412755"/>
    <lineage>
        <taxon>unclassified sequences</taxon>
        <taxon>metagenomes</taxon>
        <taxon>ecological metagenomes</taxon>
    </lineage>
</organism>
<gene>
    <name evidence="2" type="ORF">LCGC14_2484470</name>
</gene>
<reference evidence="2" key="1">
    <citation type="journal article" date="2015" name="Nature">
        <title>Complex archaea that bridge the gap between prokaryotes and eukaryotes.</title>
        <authorList>
            <person name="Spang A."/>
            <person name="Saw J.H."/>
            <person name="Jorgensen S.L."/>
            <person name="Zaremba-Niedzwiedzka K."/>
            <person name="Martijn J."/>
            <person name="Lind A.E."/>
            <person name="van Eijk R."/>
            <person name="Schleper C."/>
            <person name="Guy L."/>
            <person name="Ettema T.J."/>
        </authorList>
    </citation>
    <scope>NUCLEOTIDE SEQUENCE</scope>
</reference>
<dbReference type="GO" id="GO:0003676">
    <property type="term" value="F:nucleic acid binding"/>
    <property type="evidence" value="ECO:0007669"/>
    <property type="project" value="InterPro"/>
</dbReference>
<feature type="domain" description="HNH" evidence="1">
    <location>
        <begin position="33"/>
        <end position="75"/>
    </location>
</feature>
<dbReference type="EMBL" id="LAZR01039216">
    <property type="protein sequence ID" value="KKL17548.1"/>
    <property type="molecule type" value="Genomic_DNA"/>
</dbReference>
<dbReference type="Pfam" id="PF01844">
    <property type="entry name" value="HNH"/>
    <property type="match status" value="1"/>
</dbReference>
<sequence>MDKISPRAVTIKRLRKEADTLLQEIAQAEYPACEVCGSLTRAGHHFFPKGSAAELRYDLQNIVSLCSGCHVKHHRGSNPEIHAKVMRDRGYEWYDDLYSRKSTTRSRNKTYYLGVIKTLKARLGTKH</sequence>
<dbReference type="InterPro" id="IPR002711">
    <property type="entry name" value="HNH"/>
</dbReference>